<dbReference type="AlphaFoldDB" id="A0A095ZIE7"/>
<dbReference type="InterPro" id="IPR005181">
    <property type="entry name" value="SASA"/>
</dbReference>
<evidence type="ECO:0000313" key="6">
    <source>
        <dbReference type="EMBL" id="KGF34535.1"/>
    </source>
</evidence>
<dbReference type="RefSeq" id="WP_036872983.1">
    <property type="nucleotide sequence ID" value="NZ_JRNN01000066.1"/>
</dbReference>
<feature type="domain" description="Sialate O-acetylesterase" evidence="5">
    <location>
        <begin position="103"/>
        <end position="214"/>
    </location>
</feature>
<keyword evidence="2" id="KW-0378">Hydrolase</keyword>
<evidence type="ECO:0000259" key="4">
    <source>
        <dbReference type="Pfam" id="PF02837"/>
    </source>
</evidence>
<feature type="domain" description="Glycosyl hydrolases family 2 sugar binding" evidence="4">
    <location>
        <begin position="266"/>
        <end position="380"/>
    </location>
</feature>
<dbReference type="InterPro" id="IPR036514">
    <property type="entry name" value="SGNH_hydro_sf"/>
</dbReference>
<sequence>MKHQLILLLLACTMSVHAKVKLQPMFSDNMVLQQQTDAPIWGEAAPGKTVTVKTSWNHKTYSAKANTNGRWNVKVQTPKAGGPYQIIVSDGKPVTLKNVMIGEVWLCTGQSNMEMPVDGWGKIKNYQQEIVEAQNHPNIRLLNIKRATSSSPLSHVEAVNDGWEVCSSQSIHEFSAAGYFFGRNLQKYRNVPIGLIETCWGGTVAEAWTSKEALSMMPDFQKALEAVSKMPANQADRQTAYDRELDKWWTQLNKADQGYTQSKPVWAAASLSDEQWLNAQVPGIFEQNGYPGFDGVVWYRKVIEIPAKWQGKKLTLSLGAIDDNDVTYFNGVEVGRTQGWNLPRKYTVPAKLVKKGKAVIAVRIIDTGGDGGMYGEAHDMKLSGPRNEEISLAGIWKSRASVGIKDIAPMPVNTANDPNVVTFLYNAMLNPLIPYAVKGAIWYQGEANADRAYQYRELLPLMITDWRNKWGYDFPFYIVQLANFMQVKDQPSESAWAELREAQAMTLRTANTGLACAIDIGEANDIHPKNKQEVGRRLALAALANTYGMKLPYSGPVYRSHVVEGNKIRIYFNHAKNGLKSKAGDKLQGFAVAGLDHKFHWADATIDGNSVVVHCPEVAFPVAVRYAWADNPVCNLYNSAGLPAVPFRTDDWPGVTSHIGKIR</sequence>
<keyword evidence="3" id="KW-0732">Signal</keyword>
<dbReference type="PANTHER" id="PTHR22901">
    <property type="entry name" value="SIALATE O-ACETYLESTERASE"/>
    <property type="match status" value="1"/>
</dbReference>
<protein>
    <submittedName>
        <fullName evidence="6">9-O-acetylesterase</fullName>
    </submittedName>
</protein>
<dbReference type="PANTHER" id="PTHR22901:SF0">
    <property type="entry name" value="SIALATE O-ACETYLESTERASE"/>
    <property type="match status" value="1"/>
</dbReference>
<organism evidence="6 7">
    <name type="scientific">Hoylesella buccalis DNF00853</name>
    <dbReference type="NCBI Taxonomy" id="1401074"/>
    <lineage>
        <taxon>Bacteria</taxon>
        <taxon>Pseudomonadati</taxon>
        <taxon>Bacteroidota</taxon>
        <taxon>Bacteroidia</taxon>
        <taxon>Bacteroidales</taxon>
        <taxon>Prevotellaceae</taxon>
        <taxon>Hoylesella</taxon>
    </lineage>
</organism>
<dbReference type="GO" id="GO:0005975">
    <property type="term" value="P:carbohydrate metabolic process"/>
    <property type="evidence" value="ECO:0007669"/>
    <property type="project" value="InterPro"/>
</dbReference>
<evidence type="ECO:0000256" key="1">
    <source>
        <dbReference type="ARBA" id="ARBA00007401"/>
    </source>
</evidence>
<dbReference type="Gene3D" id="3.40.50.1110">
    <property type="entry name" value="SGNH hydrolase"/>
    <property type="match status" value="1"/>
</dbReference>
<feature type="signal peptide" evidence="3">
    <location>
        <begin position="1"/>
        <end position="18"/>
    </location>
</feature>
<dbReference type="GO" id="GO:0001681">
    <property type="term" value="F:sialate O-acetylesterase activity"/>
    <property type="evidence" value="ECO:0007669"/>
    <property type="project" value="InterPro"/>
</dbReference>
<reference evidence="6 7" key="1">
    <citation type="submission" date="2014-07" db="EMBL/GenBank/DDBJ databases">
        <authorList>
            <person name="McCorrison J."/>
            <person name="Sanka R."/>
            <person name="Torralba M."/>
            <person name="Gillis M."/>
            <person name="Haft D.H."/>
            <person name="Methe B."/>
            <person name="Sutton G."/>
            <person name="Nelson K.E."/>
        </authorList>
    </citation>
    <scope>NUCLEOTIDE SEQUENCE [LARGE SCALE GENOMIC DNA]</scope>
    <source>
        <strain evidence="6 7">DNF00853</strain>
    </source>
</reference>
<dbReference type="EMBL" id="JRNN01000066">
    <property type="protein sequence ID" value="KGF34535.1"/>
    <property type="molecule type" value="Genomic_DNA"/>
</dbReference>
<dbReference type="OrthoDB" id="9816001at2"/>
<dbReference type="InterPro" id="IPR039329">
    <property type="entry name" value="SIAE"/>
</dbReference>
<dbReference type="Pfam" id="PF02837">
    <property type="entry name" value="Glyco_hydro_2_N"/>
    <property type="match status" value="1"/>
</dbReference>
<feature type="chain" id="PRO_5001916079" evidence="3">
    <location>
        <begin position="19"/>
        <end position="663"/>
    </location>
</feature>
<dbReference type="Gene3D" id="2.60.40.10">
    <property type="entry name" value="Immunoglobulins"/>
    <property type="match status" value="1"/>
</dbReference>
<proteinExistence type="inferred from homology"/>
<comment type="similarity">
    <text evidence="1">Belongs to the glycosyl hydrolase 2 family.</text>
</comment>
<dbReference type="SUPFAM" id="SSF52266">
    <property type="entry name" value="SGNH hydrolase"/>
    <property type="match status" value="1"/>
</dbReference>
<accession>A0A095ZIE7</accession>
<evidence type="ECO:0000256" key="3">
    <source>
        <dbReference type="SAM" id="SignalP"/>
    </source>
</evidence>
<dbReference type="Gene3D" id="2.60.120.260">
    <property type="entry name" value="Galactose-binding domain-like"/>
    <property type="match status" value="1"/>
</dbReference>
<dbReference type="InterPro" id="IPR006104">
    <property type="entry name" value="Glyco_hydro_2_N"/>
</dbReference>
<dbReference type="InterPro" id="IPR013783">
    <property type="entry name" value="Ig-like_fold"/>
</dbReference>
<name>A0A095ZIE7_9BACT</name>
<dbReference type="InterPro" id="IPR008979">
    <property type="entry name" value="Galactose-bd-like_sf"/>
</dbReference>
<dbReference type="GO" id="GO:0004553">
    <property type="term" value="F:hydrolase activity, hydrolyzing O-glycosyl compounds"/>
    <property type="evidence" value="ECO:0007669"/>
    <property type="project" value="InterPro"/>
</dbReference>
<dbReference type="Pfam" id="PF03629">
    <property type="entry name" value="SASA"/>
    <property type="match status" value="2"/>
</dbReference>
<gene>
    <name evidence="6" type="ORF">HMPREF2137_07005</name>
</gene>
<dbReference type="Proteomes" id="UP000029556">
    <property type="component" value="Unassembled WGS sequence"/>
</dbReference>
<evidence type="ECO:0000313" key="7">
    <source>
        <dbReference type="Proteomes" id="UP000029556"/>
    </source>
</evidence>
<evidence type="ECO:0000259" key="5">
    <source>
        <dbReference type="Pfam" id="PF03629"/>
    </source>
</evidence>
<feature type="domain" description="Sialate O-acetylesterase" evidence="5">
    <location>
        <begin position="426"/>
        <end position="542"/>
    </location>
</feature>
<comment type="caution">
    <text evidence="6">The sequence shown here is derived from an EMBL/GenBank/DDBJ whole genome shotgun (WGS) entry which is preliminary data.</text>
</comment>
<dbReference type="SUPFAM" id="SSF49785">
    <property type="entry name" value="Galactose-binding domain-like"/>
    <property type="match status" value="1"/>
</dbReference>
<evidence type="ECO:0000256" key="2">
    <source>
        <dbReference type="ARBA" id="ARBA00022801"/>
    </source>
</evidence>